<proteinExistence type="inferred from homology"/>
<evidence type="ECO:0000256" key="5">
    <source>
        <dbReference type="SAM" id="Phobius"/>
    </source>
</evidence>
<feature type="region of interest" description="Disordered" evidence="4">
    <location>
        <begin position="1"/>
        <end position="31"/>
    </location>
</feature>
<dbReference type="Pfam" id="PF00905">
    <property type="entry name" value="Transpeptidase"/>
    <property type="match status" value="1"/>
</dbReference>
<feature type="transmembrane region" description="Helical" evidence="5">
    <location>
        <begin position="39"/>
        <end position="58"/>
    </location>
</feature>
<evidence type="ECO:0000313" key="8">
    <source>
        <dbReference type="EMBL" id="MFC3981194.1"/>
    </source>
</evidence>
<dbReference type="Gene3D" id="3.40.710.10">
    <property type="entry name" value="DD-peptidase/beta-lactamase superfamily"/>
    <property type="match status" value="1"/>
</dbReference>
<evidence type="ECO:0000256" key="3">
    <source>
        <dbReference type="ARBA" id="ARBA00023136"/>
    </source>
</evidence>
<dbReference type="SUPFAM" id="SSF56601">
    <property type="entry name" value="beta-lactamase/transpeptidase-like"/>
    <property type="match status" value="1"/>
</dbReference>
<dbReference type="Gene3D" id="3.30.450.330">
    <property type="match status" value="1"/>
</dbReference>
<dbReference type="EMBL" id="JBHSBC010000012">
    <property type="protein sequence ID" value="MFC3981194.1"/>
    <property type="molecule type" value="Genomic_DNA"/>
</dbReference>
<comment type="caution">
    <text evidence="8">The sequence shown here is derived from an EMBL/GenBank/DDBJ whole genome shotgun (WGS) entry which is preliminary data.</text>
</comment>
<keyword evidence="5" id="KW-0812">Transmembrane</keyword>
<sequence length="603" mass="63447">MVQGLVSRAGWTGDPGSGRGRPPARPPAVLRLGNPGRRISIGLIGMTFVLSIFAGRLIQLQGLDSKVYAAKAAERIRPEKLPARRGAITDVNGHELALTLEAREIFVDPGVVTTPQQRDRVATALAAELSVPKEQIMAKFAAGGRYQQVAAAVDPVVAQRIMDRDFKGVGSKHRYRRDYPGGNLAGTLLGFIGADGSGLSGLESTYNKLLAGRDGEQLVETGAGGQRIPMTGSTLQTPVDGGSVRLTIDRDIQWAAQKAIADQVKAVGARTGSAIVLDAQSGHVLAMANAPELDLKNWQKTAPEDWVNRSVTDVFEPGSTNKVITAAAALESGAVNPDSVFSVRDNIRCADQVLRDSHPHPVERLTFSGVVATSSNVGTILAAQKVGDQKLYEMLKRFGFGTRPGTGLPGEEAGLLPDWRKWSGSQRCTVAYGQGVSVTALQTASVYQTIANGGVRVTPQIVAGTTGAEGAFTPAAPAGRTRVIGQDTAAQISGMLEAAVSEEGTGNLAAIDGYRVAGKTGTAMRYDAKCQGYCGYTATFVGFAPADKPRLVVLAVVQDPHRGYYGGEIAAPVFKKVMTFALKSKKIPPTGTKPPAVRIRAGE</sequence>
<protein>
    <submittedName>
        <fullName evidence="8">Peptidoglycan D,D-transpeptidase FtsI family protein</fullName>
    </submittedName>
</protein>
<dbReference type="PANTHER" id="PTHR30627:SF1">
    <property type="entry name" value="PEPTIDOGLYCAN D,D-TRANSPEPTIDASE FTSI"/>
    <property type="match status" value="1"/>
</dbReference>
<dbReference type="Gene3D" id="3.90.1310.10">
    <property type="entry name" value="Penicillin-binding protein 2a (Domain 2)"/>
    <property type="match status" value="1"/>
</dbReference>
<evidence type="ECO:0000259" key="7">
    <source>
        <dbReference type="Pfam" id="PF03717"/>
    </source>
</evidence>
<dbReference type="InterPro" id="IPR005311">
    <property type="entry name" value="PBP_dimer"/>
</dbReference>
<keyword evidence="3 5" id="KW-0472">Membrane</keyword>
<comment type="similarity">
    <text evidence="2">Belongs to the transpeptidase family.</text>
</comment>
<name>A0ABV8EXT6_9ACTN</name>
<dbReference type="Pfam" id="PF03717">
    <property type="entry name" value="PBP_dimer"/>
    <property type="match status" value="1"/>
</dbReference>
<feature type="domain" description="Penicillin-binding protein transpeptidase" evidence="6">
    <location>
        <begin position="272"/>
        <end position="578"/>
    </location>
</feature>
<dbReference type="InterPro" id="IPR001460">
    <property type="entry name" value="PCN-bd_Tpept"/>
</dbReference>
<organism evidence="8 9">
    <name type="scientific">Streptosporangium jomthongense</name>
    <dbReference type="NCBI Taxonomy" id="1193683"/>
    <lineage>
        <taxon>Bacteria</taxon>
        <taxon>Bacillati</taxon>
        <taxon>Actinomycetota</taxon>
        <taxon>Actinomycetes</taxon>
        <taxon>Streptosporangiales</taxon>
        <taxon>Streptosporangiaceae</taxon>
        <taxon>Streptosporangium</taxon>
    </lineage>
</organism>
<keyword evidence="9" id="KW-1185">Reference proteome</keyword>
<dbReference type="PANTHER" id="PTHR30627">
    <property type="entry name" value="PEPTIDOGLYCAN D,D-TRANSPEPTIDASE"/>
    <property type="match status" value="1"/>
</dbReference>
<reference evidence="9" key="1">
    <citation type="journal article" date="2019" name="Int. J. Syst. Evol. Microbiol.">
        <title>The Global Catalogue of Microorganisms (GCM) 10K type strain sequencing project: providing services to taxonomists for standard genome sequencing and annotation.</title>
        <authorList>
            <consortium name="The Broad Institute Genomics Platform"/>
            <consortium name="The Broad Institute Genome Sequencing Center for Infectious Disease"/>
            <person name="Wu L."/>
            <person name="Ma J."/>
        </authorList>
    </citation>
    <scope>NUCLEOTIDE SEQUENCE [LARGE SCALE GENOMIC DNA]</scope>
    <source>
        <strain evidence="9">TBRC 7912</strain>
    </source>
</reference>
<feature type="domain" description="Penicillin-binding protein dimerisation" evidence="7">
    <location>
        <begin position="81"/>
        <end position="228"/>
    </location>
</feature>
<keyword evidence="5" id="KW-1133">Transmembrane helix</keyword>
<evidence type="ECO:0000256" key="2">
    <source>
        <dbReference type="ARBA" id="ARBA00007171"/>
    </source>
</evidence>
<evidence type="ECO:0000256" key="4">
    <source>
        <dbReference type="SAM" id="MobiDB-lite"/>
    </source>
</evidence>
<dbReference type="Proteomes" id="UP001595698">
    <property type="component" value="Unassembled WGS sequence"/>
</dbReference>
<evidence type="ECO:0000259" key="6">
    <source>
        <dbReference type="Pfam" id="PF00905"/>
    </source>
</evidence>
<dbReference type="InterPro" id="IPR012338">
    <property type="entry name" value="Beta-lactam/transpept-like"/>
</dbReference>
<dbReference type="InterPro" id="IPR050515">
    <property type="entry name" value="Beta-lactam/transpept"/>
</dbReference>
<dbReference type="RefSeq" id="WP_352008997.1">
    <property type="nucleotide sequence ID" value="NZ_JBHSBC010000012.1"/>
</dbReference>
<accession>A0ABV8EXT6</accession>
<gene>
    <name evidence="8" type="ORF">ACFOYY_13745</name>
</gene>
<dbReference type="InterPro" id="IPR036138">
    <property type="entry name" value="PBP_dimer_sf"/>
</dbReference>
<evidence type="ECO:0000256" key="1">
    <source>
        <dbReference type="ARBA" id="ARBA00004370"/>
    </source>
</evidence>
<comment type="subcellular location">
    <subcellularLocation>
        <location evidence="1">Membrane</location>
    </subcellularLocation>
</comment>
<evidence type="ECO:0000313" key="9">
    <source>
        <dbReference type="Proteomes" id="UP001595698"/>
    </source>
</evidence>
<dbReference type="SUPFAM" id="SSF56519">
    <property type="entry name" value="Penicillin binding protein dimerisation domain"/>
    <property type="match status" value="1"/>
</dbReference>